<evidence type="ECO:0000313" key="4">
    <source>
        <dbReference type="Proteomes" id="UP000016605"/>
    </source>
</evidence>
<gene>
    <name evidence="3" type="ORF">N136_01435</name>
</gene>
<accession>U2RTU3</accession>
<dbReference type="EMBL" id="AWVQ01000171">
    <property type="protein sequence ID" value="ERK72201.1"/>
    <property type="molecule type" value="Genomic_DNA"/>
</dbReference>
<comment type="similarity">
    <text evidence="1">Belongs to the AHA1 family.</text>
</comment>
<dbReference type="InterPro" id="IPR023393">
    <property type="entry name" value="START-like_dom_sf"/>
</dbReference>
<proteinExistence type="inferred from homology"/>
<dbReference type="CDD" id="cd07814">
    <property type="entry name" value="SRPBCC_CalC_Aha1-like"/>
    <property type="match status" value="1"/>
</dbReference>
<dbReference type="Pfam" id="PF08327">
    <property type="entry name" value="AHSA1"/>
    <property type="match status" value="1"/>
</dbReference>
<name>U2RTU3_LEIAQ</name>
<protein>
    <submittedName>
        <fullName evidence="3">Putative toxin-antitoxin system, toxin component</fullName>
    </submittedName>
</protein>
<comment type="caution">
    <text evidence="3">The sequence shown here is derived from an EMBL/GenBank/DDBJ whole genome shotgun (WGS) entry which is preliminary data.</text>
</comment>
<evidence type="ECO:0000256" key="1">
    <source>
        <dbReference type="ARBA" id="ARBA00006817"/>
    </source>
</evidence>
<feature type="domain" description="Activator of Hsp90 ATPase homologue 1/2-like C-terminal" evidence="2">
    <location>
        <begin position="15"/>
        <end position="133"/>
    </location>
</feature>
<evidence type="ECO:0000259" key="2">
    <source>
        <dbReference type="Pfam" id="PF08327"/>
    </source>
</evidence>
<dbReference type="HOGENOM" id="CLU_108923_7_2_11"/>
<sequence>MVGMSGLTVDRRIPAPPERVWRALTDPAELATWFWPPRFETVVELDAREGGPLRIASGPAAMAVTGTVTAVDPGHGLSATWRWDGEDLETRVTIALTPDGDGTRVTVRHDGFADGEAAGEHVRGWNDCLDRLPGAL</sequence>
<dbReference type="Proteomes" id="UP000016605">
    <property type="component" value="Unassembled WGS sequence"/>
</dbReference>
<dbReference type="SUPFAM" id="SSF55961">
    <property type="entry name" value="Bet v1-like"/>
    <property type="match status" value="1"/>
</dbReference>
<reference evidence="3 4" key="1">
    <citation type="submission" date="2013-08" db="EMBL/GenBank/DDBJ databases">
        <authorList>
            <person name="Weinstock G."/>
            <person name="Sodergren E."/>
            <person name="Wylie T."/>
            <person name="Fulton L."/>
            <person name="Fulton R."/>
            <person name="Fronick C."/>
            <person name="O'Laughlin M."/>
            <person name="Godfrey J."/>
            <person name="Miner T."/>
            <person name="Herter B."/>
            <person name="Appelbaum E."/>
            <person name="Cordes M."/>
            <person name="Lek S."/>
            <person name="Wollam A."/>
            <person name="Pepin K.H."/>
            <person name="Palsikar V.B."/>
            <person name="Mitreva M."/>
            <person name="Wilson R.K."/>
        </authorList>
    </citation>
    <scope>NUCLEOTIDE SEQUENCE [LARGE SCALE GENOMIC DNA]</scope>
    <source>
        <strain evidence="3 4">ATCC 14665</strain>
    </source>
</reference>
<dbReference type="InterPro" id="IPR013538">
    <property type="entry name" value="ASHA1/2-like_C"/>
</dbReference>
<organism evidence="3 4">
    <name type="scientific">Leifsonia aquatica ATCC 14665</name>
    <dbReference type="NCBI Taxonomy" id="1358026"/>
    <lineage>
        <taxon>Bacteria</taxon>
        <taxon>Bacillati</taxon>
        <taxon>Actinomycetota</taxon>
        <taxon>Actinomycetes</taxon>
        <taxon>Micrococcales</taxon>
        <taxon>Microbacteriaceae</taxon>
        <taxon>Leifsonia</taxon>
    </lineage>
</organism>
<dbReference type="OrthoDB" id="8755073at2"/>
<evidence type="ECO:0000313" key="3">
    <source>
        <dbReference type="EMBL" id="ERK72201.1"/>
    </source>
</evidence>
<dbReference type="Gene3D" id="3.30.530.20">
    <property type="match status" value="1"/>
</dbReference>
<dbReference type="PATRIC" id="fig|1358026.3.peg.1223"/>
<dbReference type="AlphaFoldDB" id="U2RTU3"/>